<feature type="modified residue" description="4-aspartylphosphate" evidence="1">
    <location>
        <position position="62"/>
    </location>
</feature>
<dbReference type="InterPro" id="IPR011006">
    <property type="entry name" value="CheY-like_superfamily"/>
</dbReference>
<sequence>MSEVVCDLRGARILIVEDEPFIALDIAYGVEQVGGTPVGPASTVAQALRILEREQVDGAIVDVDLPDGTIGPVLERLRPDVPVVVHTGVGLPEPLRQAFPDVEVFGKPTAPEVLAARLVADPDG</sequence>
<dbReference type="AlphaFoldDB" id="A0A6L5YXR2"/>
<comment type="caution">
    <text evidence="3">The sequence shown here is derived from an EMBL/GenBank/DDBJ whole genome shotgun (WGS) entry which is preliminary data.</text>
</comment>
<dbReference type="Proteomes" id="UP000474957">
    <property type="component" value="Unassembled WGS sequence"/>
</dbReference>
<dbReference type="Pfam" id="PF00072">
    <property type="entry name" value="Response_reg"/>
    <property type="match status" value="1"/>
</dbReference>
<evidence type="ECO:0000259" key="2">
    <source>
        <dbReference type="PROSITE" id="PS50110"/>
    </source>
</evidence>
<dbReference type="SUPFAM" id="SSF52172">
    <property type="entry name" value="CheY-like"/>
    <property type="match status" value="1"/>
</dbReference>
<dbReference type="GO" id="GO:0000160">
    <property type="term" value="P:phosphorelay signal transduction system"/>
    <property type="evidence" value="ECO:0007669"/>
    <property type="project" value="InterPro"/>
</dbReference>
<accession>A0A6L5YXR2</accession>
<evidence type="ECO:0000256" key="1">
    <source>
        <dbReference type="PROSITE-ProRule" id="PRU00169"/>
    </source>
</evidence>
<dbReference type="Gene3D" id="3.40.50.2300">
    <property type="match status" value="1"/>
</dbReference>
<keyword evidence="4" id="KW-1185">Reference proteome</keyword>
<protein>
    <submittedName>
        <fullName evidence="3">Response regulator</fullName>
    </submittedName>
</protein>
<dbReference type="InterPro" id="IPR001789">
    <property type="entry name" value="Sig_transdc_resp-reg_receiver"/>
</dbReference>
<evidence type="ECO:0000313" key="4">
    <source>
        <dbReference type="Proteomes" id="UP000474957"/>
    </source>
</evidence>
<reference evidence="3 4" key="1">
    <citation type="submission" date="2019-10" db="EMBL/GenBank/DDBJ databases">
        <title>Cognatihalovulum marinum gen. nov. sp. nov., a new member of the family Rhodobacteraceae isolated from deep seawater of the Northwest Indian Ocean.</title>
        <authorList>
            <person name="Ruan C."/>
            <person name="Wang J."/>
            <person name="Zheng X."/>
            <person name="Song L."/>
            <person name="Zhu Y."/>
            <person name="Huang Y."/>
            <person name="Lu Z."/>
            <person name="Du W."/>
            <person name="Huang L."/>
            <person name="Dai X."/>
        </authorList>
    </citation>
    <scope>NUCLEOTIDE SEQUENCE [LARGE SCALE GENOMIC DNA]</scope>
    <source>
        <strain evidence="3 4">2CG4</strain>
    </source>
</reference>
<name>A0A6L5YXR2_9RHOB</name>
<gene>
    <name evidence="3" type="ORF">GE300_05735</name>
</gene>
<evidence type="ECO:0000313" key="3">
    <source>
        <dbReference type="EMBL" id="MSU89123.1"/>
    </source>
</evidence>
<dbReference type="EMBL" id="WIND01000003">
    <property type="protein sequence ID" value="MSU89123.1"/>
    <property type="molecule type" value="Genomic_DNA"/>
</dbReference>
<proteinExistence type="predicted"/>
<dbReference type="PROSITE" id="PS50110">
    <property type="entry name" value="RESPONSE_REGULATORY"/>
    <property type="match status" value="1"/>
</dbReference>
<dbReference type="SMART" id="SM00448">
    <property type="entry name" value="REC"/>
    <property type="match status" value="1"/>
</dbReference>
<feature type="domain" description="Response regulatory" evidence="2">
    <location>
        <begin position="12"/>
        <end position="122"/>
    </location>
</feature>
<organism evidence="3 4">
    <name type="scientific">Halovulum marinum</name>
    <dbReference type="NCBI Taxonomy" id="2662447"/>
    <lineage>
        <taxon>Bacteria</taxon>
        <taxon>Pseudomonadati</taxon>
        <taxon>Pseudomonadota</taxon>
        <taxon>Alphaproteobacteria</taxon>
        <taxon>Rhodobacterales</taxon>
        <taxon>Paracoccaceae</taxon>
        <taxon>Halovulum</taxon>
    </lineage>
</organism>
<keyword evidence="1" id="KW-0597">Phosphoprotein</keyword>
<dbReference type="RefSeq" id="WP_154445615.1">
    <property type="nucleotide sequence ID" value="NZ_WIND01000003.1"/>
</dbReference>